<dbReference type="GO" id="GO:0016787">
    <property type="term" value="F:hydrolase activity"/>
    <property type="evidence" value="ECO:0007669"/>
    <property type="project" value="InterPro"/>
</dbReference>
<evidence type="ECO:0000256" key="1">
    <source>
        <dbReference type="SAM" id="MobiDB-lite"/>
    </source>
</evidence>
<dbReference type="STRING" id="3088.A0A383VGX6"/>
<feature type="compositionally biased region" description="Low complexity" evidence="1">
    <location>
        <begin position="322"/>
        <end position="354"/>
    </location>
</feature>
<dbReference type="InterPro" id="IPR004843">
    <property type="entry name" value="Calcineurin-like_PHP"/>
</dbReference>
<proteinExistence type="predicted"/>
<name>A0A383VGX6_TETOB</name>
<feature type="domain" description="Calcineurin-like phosphoesterase" evidence="2">
    <location>
        <begin position="16"/>
        <end position="249"/>
    </location>
</feature>
<dbReference type="Gene3D" id="3.60.21.10">
    <property type="match status" value="1"/>
</dbReference>
<dbReference type="InterPro" id="IPR027629">
    <property type="entry name" value="DevT-like"/>
</dbReference>
<evidence type="ECO:0000313" key="4">
    <source>
        <dbReference type="Proteomes" id="UP000256970"/>
    </source>
</evidence>
<dbReference type="SUPFAM" id="SSF56300">
    <property type="entry name" value="Metallo-dependent phosphatases"/>
    <property type="match status" value="1"/>
</dbReference>
<dbReference type="AlphaFoldDB" id="A0A383VGX6"/>
<evidence type="ECO:0000259" key="2">
    <source>
        <dbReference type="Pfam" id="PF00149"/>
    </source>
</evidence>
<keyword evidence="4" id="KW-1185">Reference proteome</keyword>
<dbReference type="NCBIfam" id="TIGR04168">
    <property type="entry name" value="TIGR04168 family protein"/>
    <property type="match status" value="1"/>
</dbReference>
<reference evidence="3 4" key="1">
    <citation type="submission" date="2016-10" db="EMBL/GenBank/DDBJ databases">
        <authorList>
            <person name="Cai Z."/>
        </authorList>
    </citation>
    <scope>NUCLEOTIDE SEQUENCE [LARGE SCALE GENOMIC DNA]</scope>
</reference>
<organism evidence="3 4">
    <name type="scientific">Tetradesmus obliquus</name>
    <name type="common">Green alga</name>
    <name type="synonym">Acutodesmus obliquus</name>
    <dbReference type="NCBI Taxonomy" id="3088"/>
    <lineage>
        <taxon>Eukaryota</taxon>
        <taxon>Viridiplantae</taxon>
        <taxon>Chlorophyta</taxon>
        <taxon>core chlorophytes</taxon>
        <taxon>Chlorophyceae</taxon>
        <taxon>CS clade</taxon>
        <taxon>Sphaeropleales</taxon>
        <taxon>Scenedesmaceae</taxon>
        <taxon>Tetradesmus</taxon>
    </lineage>
</organism>
<feature type="compositionally biased region" description="Low complexity" evidence="1">
    <location>
        <begin position="93"/>
        <end position="103"/>
    </location>
</feature>
<evidence type="ECO:0000313" key="3">
    <source>
        <dbReference type="EMBL" id="SZX63656.1"/>
    </source>
</evidence>
<gene>
    <name evidence="3" type="ORF">BQ4739_LOCUS4209</name>
</gene>
<sequence>MHRSVACRAGSTGRTRLAVVGDVHDQWSAKDAAALKALDVDFTLFVGDFGNEKVSVVKEIASIGEPKAVILGNHDAWYTMTARPRSRSPSPPTATAAAAAAAAEGTPQPPPDRVQHQLDALGDCHIGYSHMQLPNSSISLVGARPFSKGGKSMRTIKDFMARLYNIHDMGESAQRILQIIHNSVPYCNPLIIMGHNGPAGLGGERHNICGVDWVKEAGDHGDPDLAAVLQQLREAGRQVALVVFGHMHHKLRGNGNRQMVHVDDSGCVYLNAATVPRVVPAPRRGPDTPPATRHHFLVIELQNGAVQRAADTWVQVTEADAADSSTSSSSQPDAAQQQAAAADHSSSSSSSGAGQGLLVAAQQASSSDLQLQLDWRPWAVQGFTVQVAEVSEVFRTLGEQSSSSSSSRHIQYWDAFNAAWKQAHVPSKALPAEAVAVAAS</sequence>
<feature type="region of interest" description="Disordered" evidence="1">
    <location>
        <begin position="82"/>
        <end position="113"/>
    </location>
</feature>
<dbReference type="PANTHER" id="PTHR35769:SF2">
    <property type="entry name" value="CALCINEURIN-LIKE METALLO-PHOSPHOESTERASE SUPERFAMILY PROTEIN"/>
    <property type="match status" value="1"/>
</dbReference>
<dbReference type="Proteomes" id="UP000256970">
    <property type="component" value="Unassembled WGS sequence"/>
</dbReference>
<feature type="region of interest" description="Disordered" evidence="1">
    <location>
        <begin position="321"/>
        <end position="354"/>
    </location>
</feature>
<dbReference type="Pfam" id="PF00149">
    <property type="entry name" value="Metallophos"/>
    <property type="match status" value="1"/>
</dbReference>
<dbReference type="InterPro" id="IPR029052">
    <property type="entry name" value="Metallo-depent_PP-like"/>
</dbReference>
<protein>
    <recommendedName>
        <fullName evidence="2">Calcineurin-like phosphoesterase domain-containing protein</fullName>
    </recommendedName>
</protein>
<dbReference type="PANTHER" id="PTHR35769">
    <property type="entry name" value="CALCINEURIN-LIKE METALLO-PHOSPHOESTERASE SUPERFAMILY PROTEIN"/>
    <property type="match status" value="1"/>
</dbReference>
<dbReference type="EMBL" id="FNXT01000336">
    <property type="protein sequence ID" value="SZX63656.1"/>
    <property type="molecule type" value="Genomic_DNA"/>
</dbReference>
<accession>A0A383VGX6</accession>